<dbReference type="InterPro" id="IPR000055">
    <property type="entry name" value="Restrct_endonuc_typeI_TRD"/>
</dbReference>
<evidence type="ECO:0000256" key="1">
    <source>
        <dbReference type="ARBA" id="ARBA00010923"/>
    </source>
</evidence>
<dbReference type="InterPro" id="IPR052021">
    <property type="entry name" value="Type-I_RS_S_subunit"/>
</dbReference>
<dbReference type="Gene3D" id="1.10.287.1120">
    <property type="entry name" value="Bipartite methylase S protein"/>
    <property type="match status" value="1"/>
</dbReference>
<dbReference type="PANTHER" id="PTHR30408">
    <property type="entry name" value="TYPE-1 RESTRICTION ENZYME ECOKI SPECIFICITY PROTEIN"/>
    <property type="match status" value="1"/>
</dbReference>
<keyword evidence="3" id="KW-0238">DNA-binding</keyword>
<accession>A0ABS2AMH7</accession>
<keyword evidence="5" id="KW-0255">Endonuclease</keyword>
<dbReference type="CDD" id="cd17253">
    <property type="entry name" value="RMtype1_S_Eco933I-TRD2-CR2_like"/>
    <property type="match status" value="1"/>
</dbReference>
<evidence type="ECO:0000313" key="6">
    <source>
        <dbReference type="Proteomes" id="UP000632138"/>
    </source>
</evidence>
<organism evidence="5 6">
    <name type="scientific">Paractinoplanes ovalisporus</name>
    <dbReference type="NCBI Taxonomy" id="2810368"/>
    <lineage>
        <taxon>Bacteria</taxon>
        <taxon>Bacillati</taxon>
        <taxon>Actinomycetota</taxon>
        <taxon>Actinomycetes</taxon>
        <taxon>Micromonosporales</taxon>
        <taxon>Micromonosporaceae</taxon>
        <taxon>Paractinoplanes</taxon>
    </lineage>
</organism>
<dbReference type="RefSeq" id="WP_203381035.1">
    <property type="nucleotide sequence ID" value="NZ_JAENHP010000017.1"/>
</dbReference>
<proteinExistence type="inferred from homology"/>
<evidence type="ECO:0000259" key="4">
    <source>
        <dbReference type="Pfam" id="PF01420"/>
    </source>
</evidence>
<evidence type="ECO:0000256" key="2">
    <source>
        <dbReference type="ARBA" id="ARBA00022747"/>
    </source>
</evidence>
<keyword evidence="2" id="KW-0680">Restriction system</keyword>
<dbReference type="EMBL" id="JAENHP010000017">
    <property type="protein sequence ID" value="MBM2621058.1"/>
    <property type="molecule type" value="Genomic_DNA"/>
</dbReference>
<name>A0ABS2AMH7_9ACTN</name>
<dbReference type="Pfam" id="PF01420">
    <property type="entry name" value="Methylase_S"/>
    <property type="match status" value="1"/>
</dbReference>
<dbReference type="Gene3D" id="3.90.220.20">
    <property type="entry name" value="DNA methylase specificity domains"/>
    <property type="match status" value="2"/>
</dbReference>
<comment type="similarity">
    <text evidence="1">Belongs to the type-I restriction system S methylase family.</text>
</comment>
<dbReference type="CDD" id="cd17248">
    <property type="entry name" value="RMtype1_S_AmiI-TRD2-CR2_like"/>
    <property type="match status" value="1"/>
</dbReference>
<dbReference type="Proteomes" id="UP000632138">
    <property type="component" value="Unassembled WGS sequence"/>
</dbReference>
<dbReference type="SUPFAM" id="SSF116734">
    <property type="entry name" value="DNA methylase specificity domain"/>
    <property type="match status" value="2"/>
</dbReference>
<feature type="domain" description="Type I restriction modification DNA specificity" evidence="4">
    <location>
        <begin position="12"/>
        <end position="182"/>
    </location>
</feature>
<gene>
    <name evidence="5" type="ORF">JIG36_36715</name>
</gene>
<evidence type="ECO:0000313" key="5">
    <source>
        <dbReference type="EMBL" id="MBM2621058.1"/>
    </source>
</evidence>
<reference evidence="5 6" key="1">
    <citation type="submission" date="2021-01" db="EMBL/GenBank/DDBJ databases">
        <title>Actinoplanes sp. nov. LDG1-06 isolated from lichen.</title>
        <authorList>
            <person name="Saeng-In P."/>
            <person name="Phongsopitanun W."/>
            <person name="Kanchanasin P."/>
            <person name="Yuki M."/>
            <person name="Kudo T."/>
            <person name="Ohkuma M."/>
            <person name="Tanasupawat S."/>
        </authorList>
    </citation>
    <scope>NUCLEOTIDE SEQUENCE [LARGE SCALE GENOMIC DNA]</scope>
    <source>
        <strain evidence="5 6">LDG1-06</strain>
    </source>
</reference>
<dbReference type="GO" id="GO:0004519">
    <property type="term" value="F:endonuclease activity"/>
    <property type="evidence" value="ECO:0007669"/>
    <property type="project" value="UniProtKB-KW"/>
</dbReference>
<keyword evidence="5" id="KW-0540">Nuclease</keyword>
<dbReference type="InterPro" id="IPR044946">
    <property type="entry name" value="Restrct_endonuc_typeI_TRD_sf"/>
</dbReference>
<keyword evidence="5" id="KW-0378">Hydrolase</keyword>
<dbReference type="PANTHER" id="PTHR30408:SF12">
    <property type="entry name" value="TYPE I RESTRICTION ENZYME MJAVIII SPECIFICITY SUBUNIT"/>
    <property type="match status" value="1"/>
</dbReference>
<comment type="caution">
    <text evidence="5">The sequence shown here is derived from an EMBL/GenBank/DDBJ whole genome shotgun (WGS) entry which is preliminary data.</text>
</comment>
<protein>
    <submittedName>
        <fullName evidence="5">Restriction endonuclease subunit S</fullName>
    </submittedName>
</protein>
<sequence length="432" mass="48521">MSQVAPWLVDSRWPTVPIRYLAKLGTGHTPSRQHPEYWQDCDIPWMTLADVWQLRDGTVDYVQQTNDMISKVGLANSAAVLHPEGTVILSRTASVGFSGIMGRDMATSQDFATWTCGPRLHPKYLLYVLRAMAPDLRRIAAGSTHKTIYMPDIEELRSPVPRMEEQRRIADFLEAETCRLTHLTEMRRAQVSLLRQREFAAISETLTGAATAGSRRSTGWRWLPDVPSDWLIGPVHAYFDVMLGKMLNPERASGRHPRPYLRNANVHWYRIGTDDLAEMSFEPSERGRFRIEPGDLLVCEGGAGVAESAVWDGRVAECYYQKSLHRVRARQNVPVEWLMYWLRLAKEVGLFASEGNVATIPHLTGEQLRACRIPIPPDGLRRVAELGLEIAEINRLVGAINSAETLMAERRQALITAAVTGQIDVTTARGVD</sequence>
<keyword evidence="6" id="KW-1185">Reference proteome</keyword>
<evidence type="ECO:0000256" key="3">
    <source>
        <dbReference type="ARBA" id="ARBA00023125"/>
    </source>
</evidence>